<feature type="non-terminal residue" evidence="2">
    <location>
        <position position="126"/>
    </location>
</feature>
<dbReference type="AlphaFoldDB" id="A0A3N4HRL6"/>
<dbReference type="PANTHER" id="PTHR10334">
    <property type="entry name" value="CYSTEINE-RICH SECRETORY PROTEIN-RELATED"/>
    <property type="match status" value="1"/>
</dbReference>
<feature type="domain" description="SCP" evidence="1">
    <location>
        <begin position="1"/>
        <end position="115"/>
    </location>
</feature>
<reference evidence="2 3" key="1">
    <citation type="journal article" date="2018" name="Nat. Ecol. Evol.">
        <title>Pezizomycetes genomes reveal the molecular basis of ectomycorrhizal truffle lifestyle.</title>
        <authorList>
            <person name="Murat C."/>
            <person name="Payen T."/>
            <person name="Noel B."/>
            <person name="Kuo A."/>
            <person name="Morin E."/>
            <person name="Chen J."/>
            <person name="Kohler A."/>
            <person name="Krizsan K."/>
            <person name="Balestrini R."/>
            <person name="Da Silva C."/>
            <person name="Montanini B."/>
            <person name="Hainaut M."/>
            <person name="Levati E."/>
            <person name="Barry K.W."/>
            <person name="Belfiori B."/>
            <person name="Cichocki N."/>
            <person name="Clum A."/>
            <person name="Dockter R.B."/>
            <person name="Fauchery L."/>
            <person name="Guy J."/>
            <person name="Iotti M."/>
            <person name="Le Tacon F."/>
            <person name="Lindquist E.A."/>
            <person name="Lipzen A."/>
            <person name="Malagnac F."/>
            <person name="Mello A."/>
            <person name="Molinier V."/>
            <person name="Miyauchi S."/>
            <person name="Poulain J."/>
            <person name="Riccioni C."/>
            <person name="Rubini A."/>
            <person name="Sitrit Y."/>
            <person name="Splivallo R."/>
            <person name="Traeger S."/>
            <person name="Wang M."/>
            <person name="Zifcakova L."/>
            <person name="Wipf D."/>
            <person name="Zambonelli A."/>
            <person name="Paolocci F."/>
            <person name="Nowrousian M."/>
            <person name="Ottonello S."/>
            <person name="Baldrian P."/>
            <person name="Spatafora J.W."/>
            <person name="Henrissat B."/>
            <person name="Nagy L.G."/>
            <person name="Aury J.M."/>
            <person name="Wincker P."/>
            <person name="Grigoriev I.V."/>
            <person name="Bonfante P."/>
            <person name="Martin F.M."/>
        </authorList>
    </citation>
    <scope>NUCLEOTIDE SEQUENCE [LARGE SCALE GENOMIC DNA]</scope>
    <source>
        <strain evidence="2 3">RN42</strain>
    </source>
</reference>
<dbReference type="InterPro" id="IPR035940">
    <property type="entry name" value="CAP_sf"/>
</dbReference>
<dbReference type="InterPro" id="IPR014044">
    <property type="entry name" value="CAP_dom"/>
</dbReference>
<feature type="non-terminal residue" evidence="2">
    <location>
        <position position="1"/>
    </location>
</feature>
<name>A0A3N4HRL6_ASCIM</name>
<dbReference type="InterPro" id="IPR001283">
    <property type="entry name" value="CRISP-related"/>
</dbReference>
<dbReference type="SMART" id="SM00198">
    <property type="entry name" value="SCP"/>
    <property type="match status" value="1"/>
</dbReference>
<organism evidence="2 3">
    <name type="scientific">Ascobolus immersus RN42</name>
    <dbReference type="NCBI Taxonomy" id="1160509"/>
    <lineage>
        <taxon>Eukaryota</taxon>
        <taxon>Fungi</taxon>
        <taxon>Dikarya</taxon>
        <taxon>Ascomycota</taxon>
        <taxon>Pezizomycotina</taxon>
        <taxon>Pezizomycetes</taxon>
        <taxon>Pezizales</taxon>
        <taxon>Ascobolaceae</taxon>
        <taxon>Ascobolus</taxon>
    </lineage>
</organism>
<dbReference type="PRINTS" id="PR00837">
    <property type="entry name" value="V5TPXLIKE"/>
</dbReference>
<dbReference type="EMBL" id="ML119760">
    <property type="protein sequence ID" value="RPA75626.1"/>
    <property type="molecule type" value="Genomic_DNA"/>
</dbReference>
<protein>
    <submittedName>
        <fullName evidence="2">PR-1-like protein</fullName>
    </submittedName>
</protein>
<dbReference type="Pfam" id="PF00188">
    <property type="entry name" value="CAP"/>
    <property type="match status" value="1"/>
</dbReference>
<gene>
    <name evidence="2" type="ORF">BJ508DRAFT_188980</name>
</gene>
<dbReference type="Proteomes" id="UP000275078">
    <property type="component" value="Unassembled WGS sequence"/>
</dbReference>
<evidence type="ECO:0000259" key="1">
    <source>
        <dbReference type="SMART" id="SM00198"/>
    </source>
</evidence>
<keyword evidence="3" id="KW-1185">Reference proteome</keyword>
<dbReference type="STRING" id="1160509.A0A3N4HRL6"/>
<dbReference type="SUPFAM" id="SSF55797">
    <property type="entry name" value="PR-1-like"/>
    <property type="match status" value="1"/>
</dbReference>
<dbReference type="OrthoDB" id="337038at2759"/>
<evidence type="ECO:0000313" key="3">
    <source>
        <dbReference type="Proteomes" id="UP000275078"/>
    </source>
</evidence>
<evidence type="ECO:0000313" key="2">
    <source>
        <dbReference type="EMBL" id="RPA75626.1"/>
    </source>
</evidence>
<proteinExistence type="predicted"/>
<sequence length="126" mass="13390">NTLRREHNAAPLEWKPALISQAETYARNCSTYAPEGVATNYAIGAESPAGAFEGWAAEGRLYRPEKGLTGETARFTQVVWKGTNEVGCAARLCKKAKVEGWFLVCVYSPGGNIGGEEARNVGGPGG</sequence>
<accession>A0A3N4HRL6</accession>
<dbReference type="Gene3D" id="3.40.33.10">
    <property type="entry name" value="CAP"/>
    <property type="match status" value="1"/>
</dbReference>